<dbReference type="InterPro" id="IPR047244">
    <property type="entry name" value="ISL1/2-like_LIM1"/>
</dbReference>
<evidence type="ECO:0000256" key="13">
    <source>
        <dbReference type="ARBA" id="ARBA00023242"/>
    </source>
</evidence>
<dbReference type="PROSITE" id="PS50071">
    <property type="entry name" value="HOMEOBOX_2"/>
    <property type="match status" value="1"/>
</dbReference>
<reference evidence="20" key="1">
    <citation type="submission" date="2025-08" db="UniProtKB">
        <authorList>
            <consortium name="Ensembl"/>
        </authorList>
    </citation>
    <scope>IDENTIFICATION</scope>
</reference>
<dbReference type="Ensembl" id="ENSSANT00000064825.1">
    <property type="protein sequence ID" value="ENSSANP00000060949.1"/>
    <property type="gene ID" value="ENSSANG00000030437.1"/>
</dbReference>
<name>A0A671PPF7_9TELE</name>
<feature type="DNA-binding region" description="Homeobox" evidence="15">
    <location>
        <begin position="178"/>
        <end position="237"/>
    </location>
</feature>
<reference evidence="20" key="2">
    <citation type="submission" date="2025-09" db="UniProtKB">
        <authorList>
            <consortium name="Ensembl"/>
        </authorList>
    </citation>
    <scope>IDENTIFICATION</scope>
</reference>
<evidence type="ECO:0000256" key="2">
    <source>
        <dbReference type="ARBA" id="ARBA00022473"/>
    </source>
</evidence>
<sequence>MMCVLKGSKLVSCCVGCGQQILDRFILRVFPDLEWHAQCLKCAECQQYLDESCTCFIRDGKTFCKDHHRRLWTSKCAKCHKAFISKEYVMQTRVNIYHVQCFHCEGCNRQLLPGDEYVLRDGQLLCTDHHELFNKFMGTSDNQQKETVDPSGKFMNKLPLNTNVESLLNFVLILSERSTRVRTVLSESQLHMLQTCYSANPRPDALMKEQLVEMTGLSPRVIRVWFQNKRCKDKKRGLMMRSTQQQLEELKWVSCFHPQKVSEEPLLLDSPERQDSDVLINPPWKLLTDFILQKDAEHRSYQQLLSFSKEGSCSAGSEVVSISAQLADTPSSQTASPADMSE</sequence>
<protein>
    <recommendedName>
        <fullName evidence="14">Insulin gene enhancer protein ISL-1</fullName>
    </recommendedName>
</protein>
<evidence type="ECO:0000256" key="14">
    <source>
        <dbReference type="ARBA" id="ARBA00041167"/>
    </source>
</evidence>
<dbReference type="Gene3D" id="1.10.10.60">
    <property type="entry name" value="Homeodomain-like"/>
    <property type="match status" value="1"/>
</dbReference>
<dbReference type="GO" id="GO:0048665">
    <property type="term" value="P:neuron fate specification"/>
    <property type="evidence" value="ECO:0007669"/>
    <property type="project" value="InterPro"/>
</dbReference>
<dbReference type="InterPro" id="IPR001781">
    <property type="entry name" value="Znf_LIM"/>
</dbReference>
<dbReference type="Gene3D" id="2.10.110.10">
    <property type="entry name" value="Cysteine Rich Protein"/>
    <property type="match status" value="2"/>
</dbReference>
<dbReference type="Pfam" id="PF00412">
    <property type="entry name" value="LIM"/>
    <property type="match status" value="2"/>
</dbReference>
<keyword evidence="5" id="KW-0221">Differentiation</keyword>
<feature type="domain" description="Homeobox" evidence="19">
    <location>
        <begin position="176"/>
        <end position="236"/>
    </location>
</feature>
<keyword evidence="11" id="KW-0010">Activator</keyword>
<dbReference type="SUPFAM" id="SSF57716">
    <property type="entry name" value="Glucocorticoid receptor-like (DNA-binding domain)"/>
    <property type="match status" value="2"/>
</dbReference>
<evidence type="ECO:0000313" key="20">
    <source>
        <dbReference type="Ensembl" id="ENSSANP00000060949.1"/>
    </source>
</evidence>
<dbReference type="GO" id="GO:0072359">
    <property type="term" value="P:circulatory system development"/>
    <property type="evidence" value="ECO:0007669"/>
    <property type="project" value="UniProtKB-ARBA"/>
</dbReference>
<keyword evidence="9 15" id="KW-0238">DNA-binding</keyword>
<dbReference type="PROSITE" id="PS00478">
    <property type="entry name" value="LIM_DOMAIN_1"/>
    <property type="match status" value="2"/>
</dbReference>
<dbReference type="GO" id="GO:0000981">
    <property type="term" value="F:DNA-binding transcription factor activity, RNA polymerase II-specific"/>
    <property type="evidence" value="ECO:0007669"/>
    <property type="project" value="InterPro"/>
</dbReference>
<gene>
    <name evidence="20" type="primary">LOC107685169</name>
</gene>
<dbReference type="SMART" id="SM00389">
    <property type="entry name" value="HOX"/>
    <property type="match status" value="1"/>
</dbReference>
<keyword evidence="12" id="KW-0804">Transcription</keyword>
<dbReference type="GO" id="GO:0031017">
    <property type="term" value="P:exocrine pancreas development"/>
    <property type="evidence" value="ECO:0007669"/>
    <property type="project" value="UniProtKB-ARBA"/>
</dbReference>
<evidence type="ECO:0000313" key="21">
    <source>
        <dbReference type="Proteomes" id="UP000472260"/>
    </source>
</evidence>
<evidence type="ECO:0000256" key="10">
    <source>
        <dbReference type="ARBA" id="ARBA00023155"/>
    </source>
</evidence>
<proteinExistence type="predicted"/>
<evidence type="ECO:0000256" key="17">
    <source>
        <dbReference type="RuleBase" id="RU000682"/>
    </source>
</evidence>
<dbReference type="GO" id="GO:0046872">
    <property type="term" value="F:metal ion binding"/>
    <property type="evidence" value="ECO:0007669"/>
    <property type="project" value="UniProtKB-KW"/>
</dbReference>
<dbReference type="GO" id="GO:0000987">
    <property type="term" value="F:cis-regulatory region sequence-specific DNA binding"/>
    <property type="evidence" value="ECO:0007669"/>
    <property type="project" value="TreeGrafter"/>
</dbReference>
<evidence type="ECO:0000256" key="9">
    <source>
        <dbReference type="ARBA" id="ARBA00023125"/>
    </source>
</evidence>
<dbReference type="Pfam" id="PF00046">
    <property type="entry name" value="Homeodomain"/>
    <property type="match status" value="1"/>
</dbReference>
<dbReference type="AlphaFoldDB" id="A0A671PPF7"/>
<keyword evidence="21" id="KW-1185">Reference proteome</keyword>
<evidence type="ECO:0000256" key="16">
    <source>
        <dbReference type="PROSITE-ProRule" id="PRU00125"/>
    </source>
</evidence>
<keyword evidence="13 15" id="KW-0539">Nucleus</keyword>
<dbReference type="InterPro" id="IPR001356">
    <property type="entry name" value="HD"/>
</dbReference>
<keyword evidence="8 16" id="KW-0440">LIM domain</keyword>
<dbReference type="SMART" id="SM00132">
    <property type="entry name" value="LIM"/>
    <property type="match status" value="2"/>
</dbReference>
<evidence type="ECO:0000256" key="11">
    <source>
        <dbReference type="ARBA" id="ARBA00023159"/>
    </source>
</evidence>
<dbReference type="CDD" id="cd09366">
    <property type="entry name" value="LIM1_Isl"/>
    <property type="match status" value="1"/>
</dbReference>
<dbReference type="CDD" id="cd00086">
    <property type="entry name" value="homeodomain"/>
    <property type="match status" value="1"/>
</dbReference>
<comment type="subcellular location">
    <subcellularLocation>
        <location evidence="1 15 17">Nucleus</location>
    </subcellularLocation>
</comment>
<evidence type="ECO:0000256" key="7">
    <source>
        <dbReference type="ARBA" id="ARBA00023015"/>
    </source>
</evidence>
<evidence type="ECO:0000256" key="8">
    <source>
        <dbReference type="ARBA" id="ARBA00023038"/>
    </source>
</evidence>
<keyword evidence="10 15" id="KW-0371">Homeobox</keyword>
<keyword evidence="6 16" id="KW-0862">Zinc</keyword>
<dbReference type="GO" id="GO:0007409">
    <property type="term" value="P:axonogenesis"/>
    <property type="evidence" value="ECO:0007669"/>
    <property type="project" value="TreeGrafter"/>
</dbReference>
<evidence type="ECO:0000256" key="6">
    <source>
        <dbReference type="ARBA" id="ARBA00022833"/>
    </source>
</evidence>
<evidence type="ECO:0000256" key="5">
    <source>
        <dbReference type="ARBA" id="ARBA00022782"/>
    </source>
</evidence>
<dbReference type="SUPFAM" id="SSF46689">
    <property type="entry name" value="Homeodomain-like"/>
    <property type="match status" value="1"/>
</dbReference>
<evidence type="ECO:0000256" key="1">
    <source>
        <dbReference type="ARBA" id="ARBA00004123"/>
    </source>
</evidence>
<dbReference type="GO" id="GO:0045944">
    <property type="term" value="P:positive regulation of transcription by RNA polymerase II"/>
    <property type="evidence" value="ECO:0007669"/>
    <property type="project" value="InterPro"/>
</dbReference>
<evidence type="ECO:0000256" key="4">
    <source>
        <dbReference type="ARBA" id="ARBA00022737"/>
    </source>
</evidence>
<keyword evidence="2" id="KW-0217">Developmental protein</keyword>
<evidence type="ECO:0000256" key="12">
    <source>
        <dbReference type="ARBA" id="ARBA00023163"/>
    </source>
</evidence>
<dbReference type="FunFam" id="1.10.10.60:FF:000041">
    <property type="entry name" value="insulin gene enhancer protein ISL-1"/>
    <property type="match status" value="1"/>
</dbReference>
<feature type="domain" description="LIM zinc-binding" evidence="18">
    <location>
        <begin position="75"/>
        <end position="139"/>
    </location>
</feature>
<organism evidence="20 21">
    <name type="scientific">Sinocyclocheilus anshuiensis</name>
    <dbReference type="NCBI Taxonomy" id="1608454"/>
    <lineage>
        <taxon>Eukaryota</taxon>
        <taxon>Metazoa</taxon>
        <taxon>Chordata</taxon>
        <taxon>Craniata</taxon>
        <taxon>Vertebrata</taxon>
        <taxon>Euteleostomi</taxon>
        <taxon>Actinopterygii</taxon>
        <taxon>Neopterygii</taxon>
        <taxon>Teleostei</taxon>
        <taxon>Ostariophysi</taxon>
        <taxon>Cypriniformes</taxon>
        <taxon>Cyprinidae</taxon>
        <taxon>Cyprininae</taxon>
        <taxon>Sinocyclocheilus</taxon>
    </lineage>
</organism>
<evidence type="ECO:0000259" key="19">
    <source>
        <dbReference type="PROSITE" id="PS50071"/>
    </source>
</evidence>
<evidence type="ECO:0000256" key="3">
    <source>
        <dbReference type="ARBA" id="ARBA00022723"/>
    </source>
</evidence>
<dbReference type="InterPro" id="IPR009057">
    <property type="entry name" value="Homeodomain-like_sf"/>
</dbReference>
<dbReference type="InterPro" id="IPR017970">
    <property type="entry name" value="Homeobox_CS"/>
</dbReference>
<dbReference type="InterPro" id="IPR047169">
    <property type="entry name" value="ISL1/2-like"/>
</dbReference>
<dbReference type="PANTHER" id="PTHR24204">
    <property type="entry name" value="INSULIN GENE ENHANCER PROTEIN"/>
    <property type="match status" value="1"/>
</dbReference>
<dbReference type="PROSITE" id="PS00027">
    <property type="entry name" value="HOMEOBOX_1"/>
    <property type="match status" value="1"/>
</dbReference>
<dbReference type="PROSITE" id="PS50023">
    <property type="entry name" value="LIM_DOMAIN_2"/>
    <property type="match status" value="2"/>
</dbReference>
<dbReference type="Proteomes" id="UP000472260">
    <property type="component" value="Unassembled WGS sequence"/>
</dbReference>
<dbReference type="PANTHER" id="PTHR24204:SF4">
    <property type="entry name" value="INSULIN GENE ENHANCER PROTEIN ISL-1"/>
    <property type="match status" value="1"/>
</dbReference>
<dbReference type="GO" id="GO:0005634">
    <property type="term" value="C:nucleus"/>
    <property type="evidence" value="ECO:0007669"/>
    <property type="project" value="UniProtKB-SubCell"/>
</dbReference>
<evidence type="ECO:0000259" key="18">
    <source>
        <dbReference type="PROSITE" id="PS50023"/>
    </source>
</evidence>
<evidence type="ECO:0000256" key="15">
    <source>
        <dbReference type="PROSITE-ProRule" id="PRU00108"/>
    </source>
</evidence>
<feature type="domain" description="LIM zinc-binding" evidence="18">
    <location>
        <begin position="12"/>
        <end position="74"/>
    </location>
</feature>
<keyword evidence="3 16" id="KW-0479">Metal-binding</keyword>
<dbReference type="FunFam" id="2.10.110.10:FF:000034">
    <property type="entry name" value="Insulin gene enhancer protein ISL"/>
    <property type="match status" value="1"/>
</dbReference>
<keyword evidence="4" id="KW-0677">Repeat</keyword>
<keyword evidence="7" id="KW-0805">Transcription regulation</keyword>
<accession>A0A671PPF7</accession>